<evidence type="ECO:0000256" key="6">
    <source>
        <dbReference type="ARBA" id="ARBA00023029"/>
    </source>
</evidence>
<dbReference type="SMART" id="SM00437">
    <property type="entry name" value="TOP1Ac"/>
    <property type="match status" value="1"/>
</dbReference>
<dbReference type="SMART" id="SM00436">
    <property type="entry name" value="TOP1Bc"/>
    <property type="match status" value="1"/>
</dbReference>
<reference evidence="12" key="1">
    <citation type="submission" date="2011-10" db="EMBL/GenBank/DDBJ databases">
        <title>Provirophages and transpovirons: unique mobilome of giant viruses.</title>
        <authorList>
            <person name="Desnues C."/>
            <person name="LaScola B."/>
            <person name="Yutin N."/>
            <person name="Fournous G."/>
            <person name="Koonin E."/>
            <person name="Raoult D."/>
        </authorList>
    </citation>
    <scope>NUCLEOTIDE SEQUENCE</scope>
    <source>
        <strain evidence="12">Mv13-mv</strain>
    </source>
</reference>
<sequence length="822" mass="94056">MSILVIVESPNKISKISNFLGKNYIVKASVGHFRDLDPKKMSIDFDNKFEPIYVVLKPDVVKNLKSNLNKIDTVYIAADPDREGEAIAQSLYDVLKPKKYRRLRFNAITRQAILEAIKNAGTIEKNLVNAQKARRVLDRLFGYLISPILQKQIGGKLSAGRVQSVTVRIAIDKENEIKNFLEKNSDSSFFKVTGKLSKLKSVLYISQDKTPHTLKTAYKGTIAHINLIDSEEPHKNVTKLLNNCLKSEFYVHSVNEKIATRSPSPPFTTSTLQQEANRKFGMSIDTTMKTAQKLYEGGFITYIRTDSVEISEEGHKDIKKIIEKEYGKEYYQRNNYKNKVANSQEAHECIRPTHPDLITIDSEIEDAYQIKLYKLIWQRTIASQMPPAKIKIITLQITISKYLEKKLNPYYYFQSQIETVIFPGYMKVYTESYDDVIEDENKNKTENIPKVGDKLIMEEIIARQEYLRPPPRYSEASLVKKLEELGIGRPSTYVNTIKTILNREYIKIGDVPGIKKEITTYTIKSKNKKHIMEILEDNSHILLGKENKKIIPTNLGMNVNNYLLDNFGEFLDYKFTANMESELDEIAAGNKVWHKIIQSFYDKLKPIVDNLSTKNNILQSNEKLLGVDKNGCEIFATKTKFGPVVKKKSGDKFIYSKIPDNLNLDTIKLKDAIKLLVYPKNLGTYKSSDIFLQKGSYGLYIQYKNQNYSVGEINEKDLDINSAIKLIESRHANNIAEFEIKKGKNIISAIVLKGPYGYYIQTHNGNTRKNYPIPKNIDPQKINLDQVKEIISQSKKYTNSKSKTQNKVNTGSKKNSKANSKK</sequence>
<dbReference type="NCBIfam" id="TIGR01051">
    <property type="entry name" value="topA_bact"/>
    <property type="match status" value="1"/>
</dbReference>
<dbReference type="Pfam" id="PF01751">
    <property type="entry name" value="Toprim"/>
    <property type="match status" value="1"/>
</dbReference>
<evidence type="ECO:0000256" key="9">
    <source>
        <dbReference type="SAM" id="MobiDB-lite"/>
    </source>
</evidence>
<comment type="catalytic activity">
    <reaction evidence="1">
        <text>ATP-independent breakage of single-stranded DNA, followed by passage and rejoining.</text>
        <dbReference type="EC" id="5.6.2.1"/>
    </reaction>
</comment>
<dbReference type="PANTHER" id="PTHR42785">
    <property type="entry name" value="DNA TOPOISOMERASE, TYPE IA, CORE"/>
    <property type="match status" value="1"/>
</dbReference>
<dbReference type="PROSITE" id="PS50880">
    <property type="entry name" value="TOPRIM"/>
    <property type="match status" value="1"/>
</dbReference>
<dbReference type="PRINTS" id="PR00417">
    <property type="entry name" value="PRTPISMRASEI"/>
</dbReference>
<dbReference type="GO" id="GO:0003677">
    <property type="term" value="F:DNA binding"/>
    <property type="evidence" value="ECO:0007669"/>
    <property type="project" value="UniProtKB-KW"/>
</dbReference>
<dbReference type="Gene3D" id="1.10.460.10">
    <property type="entry name" value="Topoisomerase I, domain 2"/>
    <property type="match status" value="1"/>
</dbReference>
<feature type="domain" description="Topo IA-type catalytic" evidence="11">
    <location>
        <begin position="124"/>
        <end position="608"/>
    </location>
</feature>
<dbReference type="Gene3D" id="3.40.50.140">
    <property type="match status" value="1"/>
</dbReference>
<dbReference type="CDD" id="cd00186">
    <property type="entry name" value="TOP1Ac"/>
    <property type="match status" value="1"/>
</dbReference>
<keyword evidence="6" id="KW-0799">Topoisomerase</keyword>
<proteinExistence type="inferred from homology"/>
<keyword evidence="8 12" id="KW-0413">Isomerase</keyword>
<dbReference type="EMBL" id="JN885999">
    <property type="protein sequence ID" value="AEX63019.1"/>
    <property type="molecule type" value="Genomic_DNA"/>
</dbReference>
<dbReference type="Gene3D" id="2.70.20.10">
    <property type="entry name" value="Topoisomerase I, domain 3"/>
    <property type="match status" value="1"/>
</dbReference>
<dbReference type="Gene3D" id="1.10.290.10">
    <property type="entry name" value="Topoisomerase I, domain 4"/>
    <property type="match status" value="1"/>
</dbReference>
<dbReference type="InterPro" id="IPR013497">
    <property type="entry name" value="Topo_IA_cen"/>
</dbReference>
<evidence type="ECO:0000256" key="5">
    <source>
        <dbReference type="ARBA" id="ARBA00022842"/>
    </source>
</evidence>
<evidence type="ECO:0000256" key="4">
    <source>
        <dbReference type="ARBA" id="ARBA00022723"/>
    </source>
</evidence>
<evidence type="ECO:0000256" key="2">
    <source>
        <dbReference type="ARBA" id="ARBA00009446"/>
    </source>
</evidence>
<dbReference type="InterPro" id="IPR005733">
    <property type="entry name" value="TopoI_bac-type"/>
</dbReference>
<dbReference type="InterPro" id="IPR003601">
    <property type="entry name" value="Topo_IA_2"/>
</dbReference>
<dbReference type="Pfam" id="PF01131">
    <property type="entry name" value="Topoisom_bac"/>
    <property type="match status" value="2"/>
</dbReference>
<dbReference type="InterPro" id="IPR013826">
    <property type="entry name" value="Topo_IA_cen_sub3"/>
</dbReference>
<evidence type="ECO:0000313" key="12">
    <source>
        <dbReference type="EMBL" id="AEX63019.1"/>
    </source>
</evidence>
<keyword evidence="7" id="KW-0238">DNA-binding</keyword>
<dbReference type="GO" id="GO:0046872">
    <property type="term" value="F:metal ion binding"/>
    <property type="evidence" value="ECO:0007669"/>
    <property type="project" value="UniProtKB-KW"/>
</dbReference>
<dbReference type="HAMAP" id="MF_00952">
    <property type="entry name" value="Topoisom_1_prok"/>
    <property type="match status" value="1"/>
</dbReference>
<dbReference type="InterPro" id="IPR013825">
    <property type="entry name" value="Topo_IA_cen_sub2"/>
</dbReference>
<dbReference type="SUPFAM" id="SSF56712">
    <property type="entry name" value="Prokaryotic type I DNA topoisomerase"/>
    <property type="match status" value="1"/>
</dbReference>
<feature type="region of interest" description="Disordered" evidence="9">
    <location>
        <begin position="793"/>
        <end position="822"/>
    </location>
</feature>
<name>H2EFW7_9VIRU</name>
<dbReference type="PROSITE" id="PS52039">
    <property type="entry name" value="TOPO_IA_2"/>
    <property type="match status" value="1"/>
</dbReference>
<feature type="compositionally biased region" description="Polar residues" evidence="9">
    <location>
        <begin position="793"/>
        <end position="811"/>
    </location>
</feature>
<organism evidence="12">
    <name type="scientific">Moumouvirus sp. 'Monve'</name>
    <dbReference type="NCBI Taxonomy" id="1128131"/>
    <lineage>
        <taxon>Viruses</taxon>
        <taxon>Varidnaviria</taxon>
        <taxon>Bamfordvirae</taxon>
        <taxon>Nucleocytoviricota</taxon>
        <taxon>Megaviricetes</taxon>
        <taxon>Imitervirales</taxon>
        <taxon>Mimiviridae</taxon>
        <taxon>Megamimivirinae</taxon>
        <taxon>Moumouvirus</taxon>
    </lineage>
</organism>
<keyword evidence="4" id="KW-0479">Metal-binding</keyword>
<dbReference type="InterPro" id="IPR006171">
    <property type="entry name" value="TOPRIM_dom"/>
</dbReference>
<dbReference type="SMART" id="SM00493">
    <property type="entry name" value="TOPRIM"/>
    <property type="match status" value="1"/>
</dbReference>
<evidence type="ECO:0000259" key="10">
    <source>
        <dbReference type="PROSITE" id="PS50880"/>
    </source>
</evidence>
<dbReference type="InterPro" id="IPR013824">
    <property type="entry name" value="Topo_IA_cen_sub1"/>
</dbReference>
<evidence type="ECO:0000256" key="1">
    <source>
        <dbReference type="ARBA" id="ARBA00000213"/>
    </source>
</evidence>
<evidence type="ECO:0000256" key="3">
    <source>
        <dbReference type="ARBA" id="ARBA00012891"/>
    </source>
</evidence>
<evidence type="ECO:0000259" key="11">
    <source>
        <dbReference type="PROSITE" id="PS52039"/>
    </source>
</evidence>
<dbReference type="InterPro" id="IPR003602">
    <property type="entry name" value="Topo_IA_DNA-bd_dom"/>
</dbReference>
<dbReference type="InterPro" id="IPR023406">
    <property type="entry name" value="Topo_IA_AS"/>
</dbReference>
<evidence type="ECO:0000256" key="8">
    <source>
        <dbReference type="ARBA" id="ARBA00023235"/>
    </source>
</evidence>
<dbReference type="GO" id="GO:0006265">
    <property type="term" value="P:DNA topological change"/>
    <property type="evidence" value="ECO:0007669"/>
    <property type="project" value="InterPro"/>
</dbReference>
<feature type="domain" description="Toprim" evidence="10">
    <location>
        <begin position="2"/>
        <end position="110"/>
    </location>
</feature>
<accession>H2EFW7</accession>
<keyword evidence="5" id="KW-0460">Magnesium</keyword>
<evidence type="ECO:0000256" key="7">
    <source>
        <dbReference type="ARBA" id="ARBA00023125"/>
    </source>
</evidence>
<dbReference type="PROSITE" id="PS00396">
    <property type="entry name" value="TOPO_IA_1"/>
    <property type="match status" value="1"/>
</dbReference>
<dbReference type="InterPro" id="IPR023405">
    <property type="entry name" value="Topo_IA_core_domain"/>
</dbReference>
<dbReference type="InterPro" id="IPR025589">
    <property type="entry name" value="Toprim_C_rpt"/>
</dbReference>
<dbReference type="EC" id="5.6.2.1" evidence="3"/>
<dbReference type="InterPro" id="IPR028612">
    <property type="entry name" value="Topoisom_1_IA"/>
</dbReference>
<dbReference type="PANTHER" id="PTHR42785:SF1">
    <property type="entry name" value="DNA TOPOISOMERASE"/>
    <property type="match status" value="1"/>
</dbReference>
<dbReference type="InterPro" id="IPR000380">
    <property type="entry name" value="Topo_IA"/>
</dbReference>
<dbReference type="GO" id="GO:0003917">
    <property type="term" value="F:DNA topoisomerase type I (single strand cut, ATP-independent) activity"/>
    <property type="evidence" value="ECO:0007669"/>
    <property type="project" value="UniProtKB-EC"/>
</dbReference>
<dbReference type="Pfam" id="PF13368">
    <property type="entry name" value="Toprim_C_rpt"/>
    <property type="match status" value="1"/>
</dbReference>
<comment type="similarity">
    <text evidence="2">Belongs to the type IA topoisomerase family.</text>
</comment>
<protein>
    <recommendedName>
        <fullName evidence="3">DNA topoisomerase</fullName>
        <ecNumber evidence="3">5.6.2.1</ecNumber>
    </recommendedName>
</protein>
<gene>
    <name evidence="12" type="ORF">mv_R817</name>
</gene>